<keyword evidence="3" id="KW-0862">Zinc</keyword>
<gene>
    <name evidence="7" type="ORF">EST38_g10237</name>
</gene>
<evidence type="ECO:0000256" key="1">
    <source>
        <dbReference type="ARBA" id="ARBA00022723"/>
    </source>
</evidence>
<proteinExistence type="predicted"/>
<sequence length="726" mass="82736">MESTAATPTVEDMQKILLPEIVEGARASSIPHLEELCERMKGPGPECYTIDILDIHLTYLKPPKESPSQHEVNLAYQSLMNLTDVEKWCIKHPSLREATARRIRDSLEGIIFWIYGIQAIPGRWTIQILTLDTPRRLELYEQCARAFYTLHGVHDVLYQACLHNVLAQEMCIGWWVMTYCDGAPYYPYGHPSRPDKPDHQMVDTVTQLFWSTVKGNPRIIANKIMEGSVCSPEAFVGRTLERMRVLTILHELEHLSLAHPETIELSCIQCILLITDSLIQADLNMAVLFMRADAQVVYAAVLSETSDRLCAQRPTERSEIEIRSRNLMDVLLYSLCTVRWQSIISNGVLARAKGVIMQGVVRIVANAIKVASTLGDDASFPSFRTIFDGLTVYSTYPSVLTMLLKEIKRHLGSYHSSLERGSPQCVILDRWMSTFEIFSVKHKPKDREIVCDNMDHMKSPWRSTSPLSGKTCSHCRSVVYCSEECQKADWNIRHRAECTYLNSEYKQKKAAEISYCNSTRSFQLSILKYVFELRMALWIGAPSFRPNSTVKLVHTLDLVDSDDPNTFESLDEFLTRTVPMIAPYTRPRFDEIIRRYEAAHAATRYAAENKGEVRLVRLLNGIFMHGSLDVNMLILLHEVSSGSATRKSRNKPKFDPSRPHDPSTKADLEIETSLVYFCVLLLIVANDISPHRHRYQGGSDAHMKKNLEILWGDKLPSAVPHLYGWR</sequence>
<organism evidence="7 8">
    <name type="scientific">Candolleomyces aberdarensis</name>
    <dbReference type="NCBI Taxonomy" id="2316362"/>
    <lineage>
        <taxon>Eukaryota</taxon>
        <taxon>Fungi</taxon>
        <taxon>Dikarya</taxon>
        <taxon>Basidiomycota</taxon>
        <taxon>Agaricomycotina</taxon>
        <taxon>Agaricomycetes</taxon>
        <taxon>Agaricomycetidae</taxon>
        <taxon>Agaricales</taxon>
        <taxon>Agaricineae</taxon>
        <taxon>Psathyrellaceae</taxon>
        <taxon>Candolleomyces</taxon>
    </lineage>
</organism>
<dbReference type="GO" id="GO:0008270">
    <property type="term" value="F:zinc ion binding"/>
    <property type="evidence" value="ECO:0007669"/>
    <property type="project" value="UniProtKB-KW"/>
</dbReference>
<evidence type="ECO:0000256" key="4">
    <source>
        <dbReference type="PROSITE-ProRule" id="PRU00134"/>
    </source>
</evidence>
<comment type="caution">
    <text evidence="7">The sequence shown here is derived from an EMBL/GenBank/DDBJ whole genome shotgun (WGS) entry which is preliminary data.</text>
</comment>
<dbReference type="Proteomes" id="UP000290288">
    <property type="component" value="Unassembled WGS sequence"/>
</dbReference>
<evidence type="ECO:0000256" key="5">
    <source>
        <dbReference type="SAM" id="MobiDB-lite"/>
    </source>
</evidence>
<dbReference type="InterPro" id="IPR002893">
    <property type="entry name" value="Znf_MYND"/>
</dbReference>
<reference evidence="7 8" key="1">
    <citation type="submission" date="2019-01" db="EMBL/GenBank/DDBJ databases">
        <title>Draft genome sequence of Psathyrella aberdarensis IHI B618.</title>
        <authorList>
            <person name="Buettner E."/>
            <person name="Kellner H."/>
        </authorList>
    </citation>
    <scope>NUCLEOTIDE SEQUENCE [LARGE SCALE GENOMIC DNA]</scope>
    <source>
        <strain evidence="7 8">IHI B618</strain>
    </source>
</reference>
<name>A0A4Q2DA37_9AGAR</name>
<protein>
    <recommendedName>
        <fullName evidence="6">MYND-type domain-containing protein</fullName>
    </recommendedName>
</protein>
<evidence type="ECO:0000259" key="6">
    <source>
        <dbReference type="PROSITE" id="PS50865"/>
    </source>
</evidence>
<keyword evidence="8" id="KW-1185">Reference proteome</keyword>
<keyword evidence="2 4" id="KW-0863">Zinc-finger</keyword>
<keyword evidence="1" id="KW-0479">Metal-binding</keyword>
<dbReference type="EMBL" id="SDEE01000531">
    <property type="protein sequence ID" value="RXW15621.1"/>
    <property type="molecule type" value="Genomic_DNA"/>
</dbReference>
<accession>A0A4Q2DA37</accession>
<dbReference type="OrthoDB" id="2818817at2759"/>
<feature type="domain" description="MYND-type" evidence="6">
    <location>
        <begin position="451"/>
        <end position="498"/>
    </location>
</feature>
<dbReference type="PROSITE" id="PS50865">
    <property type="entry name" value="ZF_MYND_2"/>
    <property type="match status" value="1"/>
</dbReference>
<evidence type="ECO:0000256" key="2">
    <source>
        <dbReference type="ARBA" id="ARBA00022771"/>
    </source>
</evidence>
<dbReference type="Gene3D" id="6.10.140.2220">
    <property type="match status" value="1"/>
</dbReference>
<evidence type="ECO:0000256" key="3">
    <source>
        <dbReference type="ARBA" id="ARBA00022833"/>
    </source>
</evidence>
<evidence type="ECO:0000313" key="8">
    <source>
        <dbReference type="Proteomes" id="UP000290288"/>
    </source>
</evidence>
<feature type="region of interest" description="Disordered" evidence="5">
    <location>
        <begin position="645"/>
        <end position="664"/>
    </location>
</feature>
<dbReference type="AlphaFoldDB" id="A0A4Q2DA37"/>
<dbReference type="SUPFAM" id="SSF144232">
    <property type="entry name" value="HIT/MYND zinc finger-like"/>
    <property type="match status" value="1"/>
</dbReference>
<feature type="compositionally biased region" description="Basic and acidic residues" evidence="5">
    <location>
        <begin position="652"/>
        <end position="664"/>
    </location>
</feature>
<evidence type="ECO:0000313" key="7">
    <source>
        <dbReference type="EMBL" id="RXW15621.1"/>
    </source>
</evidence>
<dbReference type="Pfam" id="PF01753">
    <property type="entry name" value="zf-MYND"/>
    <property type="match status" value="1"/>
</dbReference>